<feature type="domain" description="FAD dependent oxidoreductase" evidence="3">
    <location>
        <begin position="11"/>
        <end position="396"/>
    </location>
</feature>
<evidence type="ECO:0000256" key="2">
    <source>
        <dbReference type="SAM" id="Phobius"/>
    </source>
</evidence>
<keyword evidence="5" id="KW-1185">Reference proteome</keyword>
<dbReference type="InterPro" id="IPR036188">
    <property type="entry name" value="FAD/NAD-bd_sf"/>
</dbReference>
<dbReference type="SUPFAM" id="SSF54373">
    <property type="entry name" value="FAD-linked reductases, C-terminal domain"/>
    <property type="match status" value="1"/>
</dbReference>
<accession>A0ABY3XLF1</accession>
<evidence type="ECO:0000259" key="3">
    <source>
        <dbReference type="Pfam" id="PF01266"/>
    </source>
</evidence>
<dbReference type="InterPro" id="IPR006076">
    <property type="entry name" value="FAD-dep_OxRdtase"/>
</dbReference>
<keyword evidence="2" id="KW-1133">Transmembrane helix</keyword>
<protein>
    <submittedName>
        <fullName evidence="4">FAD-dependent oxidoreductase</fullName>
    </submittedName>
</protein>
<dbReference type="PANTHER" id="PTHR13847:SF289">
    <property type="entry name" value="GLYCINE OXIDASE"/>
    <property type="match status" value="1"/>
</dbReference>
<feature type="transmembrane region" description="Helical" evidence="2">
    <location>
        <begin position="12"/>
        <end position="28"/>
    </location>
</feature>
<dbReference type="Proteomes" id="UP001202244">
    <property type="component" value="Chromosome"/>
</dbReference>
<reference evidence="4 5" key="1">
    <citation type="journal article" date="2023" name="Microbiol. Spectr.">
        <title>Synergy between Genome Mining, Metabolomics, and Bioinformatics Uncovers Antibacterial Chlorinated Carbazole Alkaloids and Their Biosynthetic Gene Cluster from Streptomyces tubbatahanensis sp. nov., a Novel Actinomycete Isolated from Sulu Sea, Philippines.</title>
        <authorList>
            <person name="Tenebro C.P."/>
            <person name="Trono D.J.V.L."/>
            <person name="Balida L.A.P."/>
            <person name="Bayog L.K.A."/>
            <person name="Bruna J.R."/>
            <person name="Sabido E.M."/>
            <person name="Caspe D.P.C."/>
            <person name="de Los Santos E.L.C."/>
            <person name="Saludes J.P."/>
            <person name="Dalisay D.S."/>
        </authorList>
    </citation>
    <scope>NUCLEOTIDE SEQUENCE [LARGE SCALE GENOMIC DNA]</scope>
    <source>
        <strain evidence="4 5">DSD3025</strain>
    </source>
</reference>
<organism evidence="4 5">
    <name type="scientific">Streptomyces tubbatahanensis</name>
    <dbReference type="NCBI Taxonomy" id="2923272"/>
    <lineage>
        <taxon>Bacteria</taxon>
        <taxon>Bacillati</taxon>
        <taxon>Actinomycetota</taxon>
        <taxon>Actinomycetes</taxon>
        <taxon>Kitasatosporales</taxon>
        <taxon>Streptomycetaceae</taxon>
        <taxon>Streptomyces</taxon>
    </lineage>
</organism>
<dbReference type="Gene3D" id="3.50.50.60">
    <property type="entry name" value="FAD/NAD(P)-binding domain"/>
    <property type="match status" value="2"/>
</dbReference>
<dbReference type="SUPFAM" id="SSF51905">
    <property type="entry name" value="FAD/NAD(P)-binding domain"/>
    <property type="match status" value="1"/>
</dbReference>
<dbReference type="EMBL" id="CP093846">
    <property type="protein sequence ID" value="UNS95242.1"/>
    <property type="molecule type" value="Genomic_DNA"/>
</dbReference>
<name>A0ABY3XLF1_9ACTN</name>
<proteinExistence type="predicted"/>
<evidence type="ECO:0000313" key="5">
    <source>
        <dbReference type="Proteomes" id="UP001202244"/>
    </source>
</evidence>
<dbReference type="RefSeq" id="WP_242748693.1">
    <property type="nucleotide sequence ID" value="NZ_CP093846.1"/>
</dbReference>
<keyword evidence="2" id="KW-0472">Membrane</keyword>
<dbReference type="Gene3D" id="3.30.9.10">
    <property type="entry name" value="D-Amino Acid Oxidase, subunit A, domain 2"/>
    <property type="match status" value="1"/>
</dbReference>
<gene>
    <name evidence="4" type="ORF">MMF93_01270</name>
</gene>
<keyword evidence="1" id="KW-0560">Oxidoreductase</keyword>
<dbReference type="PANTHER" id="PTHR13847">
    <property type="entry name" value="SARCOSINE DEHYDROGENASE-RELATED"/>
    <property type="match status" value="1"/>
</dbReference>
<keyword evidence="2" id="KW-0812">Transmembrane</keyword>
<evidence type="ECO:0000313" key="4">
    <source>
        <dbReference type="EMBL" id="UNS95242.1"/>
    </source>
</evidence>
<evidence type="ECO:0000256" key="1">
    <source>
        <dbReference type="ARBA" id="ARBA00023002"/>
    </source>
</evidence>
<dbReference type="Pfam" id="PF01266">
    <property type="entry name" value="DAO"/>
    <property type="match status" value="1"/>
</dbReference>
<sequence length="414" mass="44459">MTRSTRKPPRRVAVIGAGMVGLSTAWFLQEAGVGVTVLDRSGVAAGSSWGNAGWLTSSLAAPLPEPAVLKYGVRAMFNPSSPLYIPPTADPRTLRWLAQFARNCTSARWNRAMQGMLPLIEGALTAFDALEEGGVTARTQPADPLTAAFRTAQESKGLLEEFAHLRATGRPVDFEVLDGAAARDSEPVLADEITRVVRFHGERFIDPAQYVQAIADSVRARGSLIAEGAEVRTLHPTGAGVTVAGEDYDAVVLAHGAWINRLARQAGVRQIVQAGRGYSFTVKMNRLPEGPVYFTEQKVVCTPLGDRARIAGTMEFRDVTAPKDPRRIQSLVIQARTLLRGAQLDDRQDEWVGARPCTADGLPLIGSGSNPRVYLAGGHGMWGIFLGPVSGRLLAEQIATGQPPEALRAVDPLR</sequence>